<feature type="region of interest" description="Disordered" evidence="1">
    <location>
        <begin position="1"/>
        <end position="34"/>
    </location>
</feature>
<sequence>MISSSNRQGGLPNINSPGSRQGRPAENKTSHGHLLAIENGAAVSLSSTFVVQHQKQSEAYVSCINDNHF</sequence>
<evidence type="ECO:0000313" key="2">
    <source>
        <dbReference type="EMBL" id="CAG2066652.1"/>
    </source>
</evidence>
<evidence type="ECO:0000256" key="1">
    <source>
        <dbReference type="SAM" id="MobiDB-lite"/>
    </source>
</evidence>
<keyword evidence="3" id="KW-1185">Reference proteome</keyword>
<accession>A0ABN7PKI9</accession>
<dbReference type="Proteomes" id="UP001153148">
    <property type="component" value="Unassembled WGS sequence"/>
</dbReference>
<protein>
    <submittedName>
        <fullName evidence="2">Uncharacterized protein</fullName>
    </submittedName>
</protein>
<gene>
    <name evidence="2" type="ORF">TPAB3V08_LOCUS13595</name>
</gene>
<comment type="caution">
    <text evidence="2">The sequence shown here is derived from an EMBL/GenBank/DDBJ whole genome shotgun (WGS) entry which is preliminary data.</text>
</comment>
<dbReference type="EMBL" id="CAJPIN010057049">
    <property type="protein sequence ID" value="CAG2066652.1"/>
    <property type="molecule type" value="Genomic_DNA"/>
</dbReference>
<organism evidence="2 3">
    <name type="scientific">Timema podura</name>
    <name type="common">Walking stick</name>
    <dbReference type="NCBI Taxonomy" id="61482"/>
    <lineage>
        <taxon>Eukaryota</taxon>
        <taxon>Metazoa</taxon>
        <taxon>Ecdysozoa</taxon>
        <taxon>Arthropoda</taxon>
        <taxon>Hexapoda</taxon>
        <taxon>Insecta</taxon>
        <taxon>Pterygota</taxon>
        <taxon>Neoptera</taxon>
        <taxon>Polyneoptera</taxon>
        <taxon>Phasmatodea</taxon>
        <taxon>Timematodea</taxon>
        <taxon>Timematoidea</taxon>
        <taxon>Timematidae</taxon>
        <taxon>Timema</taxon>
    </lineage>
</organism>
<name>A0ABN7PKI9_TIMPD</name>
<evidence type="ECO:0000313" key="3">
    <source>
        <dbReference type="Proteomes" id="UP001153148"/>
    </source>
</evidence>
<feature type="non-terminal residue" evidence="2">
    <location>
        <position position="69"/>
    </location>
</feature>
<feature type="compositionally biased region" description="Polar residues" evidence="1">
    <location>
        <begin position="1"/>
        <end position="19"/>
    </location>
</feature>
<reference evidence="2" key="1">
    <citation type="submission" date="2021-03" db="EMBL/GenBank/DDBJ databases">
        <authorList>
            <person name="Tran Van P."/>
        </authorList>
    </citation>
    <scope>NUCLEOTIDE SEQUENCE</scope>
</reference>
<proteinExistence type="predicted"/>